<feature type="compositionally biased region" description="Low complexity" evidence="1">
    <location>
        <begin position="160"/>
        <end position="169"/>
    </location>
</feature>
<sequence length="345" mass="37854">MSAAQNIYTSPYHRTTPKVLSQMLLYHLQQQLHKNNTSASLTTKQATSYAVITTASSYVDQITVSTSQSSSIHASAKTSITTTANSMQAISTDKSFDLSRTKTKQASSTTDSDYYFIRETSISVNIIASSKIITSSFSKPTSRLLAPPRDHPMRDERPLSSFSVSPSASIIQPIPAKLPSSSSRVSPPTPSNNSSDNENSTYLHKAQMQSSNRDLGLGLGLGFGGFSILALTALLIQNYKKRQRNHSSLRTSSQIDNNGVFFTEKPSMLRRKSASRNSKQHSLISTKWRPHSFLSVVANVVVSKFPKRGSNSGFTQFGESGIVDYDPLTYPQPLYSPVKATYQDM</sequence>
<reference evidence="4" key="1">
    <citation type="submission" date="2013-05" db="EMBL/GenBank/DDBJ databases">
        <title>The Genome sequence of Mucor circinelloides f. circinelloides 1006PhL.</title>
        <authorList>
            <consortium name="The Broad Institute Genomics Platform"/>
            <person name="Cuomo C."/>
            <person name="Earl A."/>
            <person name="Findley K."/>
            <person name="Lee S.C."/>
            <person name="Walker B."/>
            <person name="Young S."/>
            <person name="Zeng Q."/>
            <person name="Gargeya S."/>
            <person name="Fitzgerald M."/>
            <person name="Haas B."/>
            <person name="Abouelleil A."/>
            <person name="Allen A.W."/>
            <person name="Alvarado L."/>
            <person name="Arachchi H.M."/>
            <person name="Berlin A.M."/>
            <person name="Chapman S.B."/>
            <person name="Gainer-Dewar J."/>
            <person name="Goldberg J."/>
            <person name="Griggs A."/>
            <person name="Gujja S."/>
            <person name="Hansen M."/>
            <person name="Howarth C."/>
            <person name="Imamovic A."/>
            <person name="Ireland A."/>
            <person name="Larimer J."/>
            <person name="McCowan C."/>
            <person name="Murphy C."/>
            <person name="Pearson M."/>
            <person name="Poon T.W."/>
            <person name="Priest M."/>
            <person name="Roberts A."/>
            <person name="Saif S."/>
            <person name="Shea T."/>
            <person name="Sisk P."/>
            <person name="Sykes S."/>
            <person name="Wortman J."/>
            <person name="Nusbaum C."/>
            <person name="Birren B."/>
        </authorList>
    </citation>
    <scope>NUCLEOTIDE SEQUENCE [LARGE SCALE GENOMIC DNA]</scope>
    <source>
        <strain evidence="4">1006PhL</strain>
    </source>
</reference>
<keyword evidence="2" id="KW-0812">Transmembrane</keyword>
<dbReference type="VEuPathDB" id="FungiDB:HMPREF1544_01495"/>
<proteinExistence type="predicted"/>
<feature type="compositionally biased region" description="Low complexity" evidence="1">
    <location>
        <begin position="179"/>
        <end position="199"/>
    </location>
</feature>
<accession>S2K838</accession>
<organism evidence="3 4">
    <name type="scientific">Mucor circinelloides f. circinelloides (strain 1006PhL)</name>
    <name type="common">Mucormycosis agent</name>
    <name type="synonym">Calyptromyces circinelloides</name>
    <dbReference type="NCBI Taxonomy" id="1220926"/>
    <lineage>
        <taxon>Eukaryota</taxon>
        <taxon>Fungi</taxon>
        <taxon>Fungi incertae sedis</taxon>
        <taxon>Mucoromycota</taxon>
        <taxon>Mucoromycotina</taxon>
        <taxon>Mucoromycetes</taxon>
        <taxon>Mucorales</taxon>
        <taxon>Mucorineae</taxon>
        <taxon>Mucoraceae</taxon>
        <taxon>Mucor</taxon>
    </lineage>
</organism>
<protein>
    <recommendedName>
        <fullName evidence="5">Mid2 domain-containing protein</fullName>
    </recommendedName>
</protein>
<gene>
    <name evidence="3" type="ORF">HMPREF1544_01495</name>
</gene>
<feature type="compositionally biased region" description="Basic and acidic residues" evidence="1">
    <location>
        <begin position="148"/>
        <end position="158"/>
    </location>
</feature>
<keyword evidence="2" id="KW-0472">Membrane</keyword>
<dbReference type="EMBL" id="KE123907">
    <property type="protein sequence ID" value="EPB91573.1"/>
    <property type="molecule type" value="Genomic_DNA"/>
</dbReference>
<feature type="region of interest" description="Disordered" evidence="1">
    <location>
        <begin position="140"/>
        <end position="199"/>
    </location>
</feature>
<dbReference type="InParanoid" id="S2K838"/>
<dbReference type="OrthoDB" id="2273302at2759"/>
<dbReference type="Proteomes" id="UP000014254">
    <property type="component" value="Unassembled WGS sequence"/>
</dbReference>
<keyword evidence="4" id="KW-1185">Reference proteome</keyword>
<feature type="transmembrane region" description="Helical" evidence="2">
    <location>
        <begin position="215"/>
        <end position="236"/>
    </location>
</feature>
<name>S2K838_MUCC1</name>
<dbReference type="AlphaFoldDB" id="S2K838"/>
<evidence type="ECO:0000313" key="3">
    <source>
        <dbReference type="EMBL" id="EPB91573.1"/>
    </source>
</evidence>
<dbReference type="OMA" id="IQPIPAK"/>
<evidence type="ECO:0000256" key="2">
    <source>
        <dbReference type="SAM" id="Phobius"/>
    </source>
</evidence>
<keyword evidence="2" id="KW-1133">Transmembrane helix</keyword>
<evidence type="ECO:0000256" key="1">
    <source>
        <dbReference type="SAM" id="MobiDB-lite"/>
    </source>
</evidence>
<evidence type="ECO:0000313" key="4">
    <source>
        <dbReference type="Proteomes" id="UP000014254"/>
    </source>
</evidence>
<evidence type="ECO:0008006" key="5">
    <source>
        <dbReference type="Google" id="ProtNLM"/>
    </source>
</evidence>